<dbReference type="InterPro" id="IPR018750">
    <property type="entry name" value="DUF2306_membrane"/>
</dbReference>
<feature type="transmembrane region" description="Helical" evidence="1">
    <location>
        <begin position="176"/>
        <end position="197"/>
    </location>
</feature>
<dbReference type="RefSeq" id="WP_105015228.1">
    <property type="nucleotide sequence ID" value="NZ_MSCN01000001.1"/>
</dbReference>
<evidence type="ECO:0000313" key="3">
    <source>
        <dbReference type="Proteomes" id="UP000238882"/>
    </source>
</evidence>
<comment type="caution">
    <text evidence="2">The sequence shown here is derived from an EMBL/GenBank/DDBJ whole genome shotgun (WGS) entry which is preliminary data.</text>
</comment>
<dbReference type="OrthoDB" id="6385003at2"/>
<sequence>MLTKKISYYLLAICCISIGLYPSIYFIIDRKFGLLASKTEALLADGLWNTMFYTHIVLGGIALLIGWLQFNKKLRVKNIQLHRNIGKVYITSCLLSGISGFYIALHATGGISPKLGFASMALFWFFSTLLGFTAIKNGKVIKHQKLMIYSYAACFSAVTLRIWLPILSSALGGFLPAYRIVAWLSWIPNIIVAYFIIKYQFKKTT</sequence>
<keyword evidence="1" id="KW-0812">Transmembrane</keyword>
<evidence type="ECO:0008006" key="4">
    <source>
        <dbReference type="Google" id="ProtNLM"/>
    </source>
</evidence>
<dbReference type="Pfam" id="PF10067">
    <property type="entry name" value="DUF2306"/>
    <property type="match status" value="1"/>
</dbReference>
<keyword evidence="1" id="KW-1133">Transmembrane helix</keyword>
<dbReference type="Proteomes" id="UP000238882">
    <property type="component" value="Unassembled WGS sequence"/>
</dbReference>
<keyword evidence="3" id="KW-1185">Reference proteome</keyword>
<feature type="transmembrane region" description="Helical" evidence="1">
    <location>
        <begin position="146"/>
        <end position="164"/>
    </location>
</feature>
<protein>
    <recommendedName>
        <fullName evidence="4">DUF2306 domain-containing protein</fullName>
    </recommendedName>
</protein>
<accession>A0A2S7WM03</accession>
<evidence type="ECO:0000256" key="1">
    <source>
        <dbReference type="SAM" id="Phobius"/>
    </source>
</evidence>
<keyword evidence="1" id="KW-0472">Membrane</keyword>
<feature type="transmembrane region" description="Helical" evidence="1">
    <location>
        <begin position="7"/>
        <end position="28"/>
    </location>
</feature>
<feature type="transmembrane region" description="Helical" evidence="1">
    <location>
        <begin position="88"/>
        <end position="109"/>
    </location>
</feature>
<proteinExistence type="predicted"/>
<dbReference type="AlphaFoldDB" id="A0A2S7WM03"/>
<name>A0A2S7WM03_9FLAO</name>
<reference evidence="2 3" key="1">
    <citation type="submission" date="2016-12" db="EMBL/GenBank/DDBJ databases">
        <title>Trade-off between light-utilization and light-protection in marine flavobacteria.</title>
        <authorList>
            <person name="Kumagai Y."/>
            <person name="Yoshizawa S."/>
            <person name="Kogure K."/>
            <person name="Iwasaki W."/>
        </authorList>
    </citation>
    <scope>NUCLEOTIDE SEQUENCE [LARGE SCALE GENOMIC DNA]</scope>
    <source>
        <strain evidence="2 3">NBRC 108759</strain>
    </source>
</reference>
<organism evidence="2 3">
    <name type="scientific">Polaribacter porphyrae</name>
    <dbReference type="NCBI Taxonomy" id="1137780"/>
    <lineage>
        <taxon>Bacteria</taxon>
        <taxon>Pseudomonadati</taxon>
        <taxon>Bacteroidota</taxon>
        <taxon>Flavobacteriia</taxon>
        <taxon>Flavobacteriales</taxon>
        <taxon>Flavobacteriaceae</taxon>
    </lineage>
</organism>
<feature type="transmembrane region" description="Helical" evidence="1">
    <location>
        <begin position="115"/>
        <end position="134"/>
    </location>
</feature>
<gene>
    <name evidence="2" type="ORF">BTO18_05300</name>
</gene>
<feature type="transmembrane region" description="Helical" evidence="1">
    <location>
        <begin position="48"/>
        <end position="68"/>
    </location>
</feature>
<evidence type="ECO:0000313" key="2">
    <source>
        <dbReference type="EMBL" id="PQJ78638.1"/>
    </source>
</evidence>
<dbReference type="EMBL" id="MSCN01000001">
    <property type="protein sequence ID" value="PQJ78638.1"/>
    <property type="molecule type" value="Genomic_DNA"/>
</dbReference>